<sequence length="148" mass="15591">MKWTVDRRGGGGGSVVRGSKVCGRPGRGGGCERGARRLRGVACPAALPPHGRPLRPSDESGYPCSAPSTSYDAPHYSADKPSVSAPSTSSRPTPPPTSNGEAWCRREMAWPGLSGRAAGKLSRCLLRLGGRRGAARWGKEAGQRGRRR</sequence>
<feature type="compositionally biased region" description="Low complexity" evidence="1">
    <location>
        <begin position="81"/>
        <end position="91"/>
    </location>
</feature>
<evidence type="ECO:0000313" key="2">
    <source>
        <dbReference type="EnsemblPlants" id="ORUFI02G37440.1"/>
    </source>
</evidence>
<dbReference type="HOGENOM" id="CLU_1761786_0_0_1"/>
<accession>A0A0E0NM59</accession>
<dbReference type="EnsemblPlants" id="ORUFI02G37440.1">
    <property type="protein sequence ID" value="ORUFI02G37440.1"/>
    <property type="gene ID" value="ORUFI02G37440"/>
</dbReference>
<name>A0A0E0NM59_ORYRU</name>
<keyword evidence="3" id="KW-1185">Reference proteome</keyword>
<proteinExistence type="predicted"/>
<protein>
    <submittedName>
        <fullName evidence="2">Uncharacterized protein</fullName>
    </submittedName>
</protein>
<feature type="region of interest" description="Disordered" evidence="1">
    <location>
        <begin position="1"/>
        <end position="103"/>
    </location>
</feature>
<dbReference type="Gramene" id="ORUFI02G37440.1">
    <property type="protein sequence ID" value="ORUFI02G37440.1"/>
    <property type="gene ID" value="ORUFI02G37440"/>
</dbReference>
<dbReference type="AlphaFoldDB" id="A0A0E0NM59"/>
<reference evidence="2" key="2">
    <citation type="submission" date="2015-06" db="UniProtKB">
        <authorList>
            <consortium name="EnsemblPlants"/>
        </authorList>
    </citation>
    <scope>IDENTIFICATION</scope>
</reference>
<evidence type="ECO:0000313" key="3">
    <source>
        <dbReference type="Proteomes" id="UP000008022"/>
    </source>
</evidence>
<evidence type="ECO:0000256" key="1">
    <source>
        <dbReference type="SAM" id="MobiDB-lite"/>
    </source>
</evidence>
<dbReference type="STRING" id="4529.A0A0E0NM59"/>
<organism evidence="2 3">
    <name type="scientific">Oryza rufipogon</name>
    <name type="common">Brownbeard rice</name>
    <name type="synonym">Asian wild rice</name>
    <dbReference type="NCBI Taxonomy" id="4529"/>
    <lineage>
        <taxon>Eukaryota</taxon>
        <taxon>Viridiplantae</taxon>
        <taxon>Streptophyta</taxon>
        <taxon>Embryophyta</taxon>
        <taxon>Tracheophyta</taxon>
        <taxon>Spermatophyta</taxon>
        <taxon>Magnoliopsida</taxon>
        <taxon>Liliopsida</taxon>
        <taxon>Poales</taxon>
        <taxon>Poaceae</taxon>
        <taxon>BOP clade</taxon>
        <taxon>Oryzoideae</taxon>
        <taxon>Oryzeae</taxon>
        <taxon>Oryzinae</taxon>
        <taxon>Oryza</taxon>
    </lineage>
</organism>
<dbReference type="Proteomes" id="UP000008022">
    <property type="component" value="Unassembled WGS sequence"/>
</dbReference>
<reference evidence="3" key="1">
    <citation type="submission" date="2013-06" db="EMBL/GenBank/DDBJ databases">
        <authorList>
            <person name="Zhao Q."/>
        </authorList>
    </citation>
    <scope>NUCLEOTIDE SEQUENCE</scope>
    <source>
        <strain evidence="3">cv. W1943</strain>
    </source>
</reference>